<evidence type="ECO:0000313" key="2">
    <source>
        <dbReference type="EMBL" id="OZS75966.1"/>
    </source>
</evidence>
<dbReference type="Proteomes" id="UP000834611">
    <property type="component" value="Unassembled WGS sequence"/>
</dbReference>
<evidence type="ECO:0000313" key="3">
    <source>
        <dbReference type="Proteomes" id="UP000216001"/>
    </source>
</evidence>
<reference evidence="1" key="2">
    <citation type="submission" date="2020-05" db="EMBL/GenBank/DDBJ databases">
        <authorList>
            <person name="Delgado-Blas J."/>
        </authorList>
    </citation>
    <scope>NUCLEOTIDE SEQUENCE</scope>
    <source>
        <strain evidence="1">BB1453</strain>
    </source>
</reference>
<gene>
    <name evidence="2" type="ORF">CHI95_04460</name>
    <name evidence="1" type="ORF">GHA_02340</name>
</gene>
<proteinExistence type="predicted"/>
<dbReference type="EMBL" id="NOWC01000003">
    <property type="protein sequence ID" value="OZS75966.1"/>
    <property type="molecule type" value="Genomic_DNA"/>
</dbReference>
<sequence length="185" mass="21133">MATLTNLLIEQGNILLAPGCYFHSEFNGVGYNDFPPLLQRKHNQQLIHQYSLPLPNEKTPLLPKVLSEHWALLPEVALGLGVLLHAKPLPWWVELSKYRVLHTRLSRPLWQSENQPTTSPQVLTALGAQQLLMCLTPFGTAYTLRAKYMFSLETQQLIPSSVKTMLPWNTIEETCRYVRENTPKC</sequence>
<protein>
    <recommendedName>
        <fullName evidence="4">Type III secretion apparatus protein OrgA/MxiK</fullName>
    </recommendedName>
</protein>
<dbReference type="Proteomes" id="UP000216001">
    <property type="component" value="Unassembled WGS sequence"/>
</dbReference>
<dbReference type="AlphaFoldDB" id="A0A264VX89"/>
<comment type="caution">
    <text evidence="2">The sequence shown here is derived from an EMBL/GenBank/DDBJ whole genome shotgun (WGS) entry which is preliminary data.</text>
</comment>
<reference evidence="2 3" key="1">
    <citation type="submission" date="2017-07" db="EMBL/GenBank/DDBJ databases">
        <title>blaIMP-27 on transferable plasmids in Proteus mirabilis and Providencia rettgeri.</title>
        <authorList>
            <person name="Potter R."/>
        </authorList>
    </citation>
    <scope>NUCLEOTIDE SEQUENCE [LARGE SCALE GENOMIC DNA]</scope>
    <source>
        <strain evidence="2 3">PR1</strain>
    </source>
</reference>
<name>A0A264VX89_PRORE</name>
<dbReference type="GeneID" id="92272923"/>
<evidence type="ECO:0000313" key="1">
    <source>
        <dbReference type="EMBL" id="CAB5697107.1"/>
    </source>
</evidence>
<evidence type="ECO:0008006" key="4">
    <source>
        <dbReference type="Google" id="ProtNLM"/>
    </source>
</evidence>
<accession>A0A264VX89</accession>
<dbReference type="RefSeq" id="WP_094960873.1">
    <property type="nucleotide sequence ID" value="NZ_ABDWLN020000001.1"/>
</dbReference>
<dbReference type="EMBL" id="CAHPSF010000005">
    <property type="protein sequence ID" value="CAB5697107.1"/>
    <property type="molecule type" value="Genomic_DNA"/>
</dbReference>
<organism evidence="2 3">
    <name type="scientific">Providencia rettgeri</name>
    <dbReference type="NCBI Taxonomy" id="587"/>
    <lineage>
        <taxon>Bacteria</taxon>
        <taxon>Pseudomonadati</taxon>
        <taxon>Pseudomonadota</taxon>
        <taxon>Gammaproteobacteria</taxon>
        <taxon>Enterobacterales</taxon>
        <taxon>Morganellaceae</taxon>
        <taxon>Providencia</taxon>
    </lineage>
</organism>